<comment type="caution">
    <text evidence="7">The sequence shown here is derived from an EMBL/GenBank/DDBJ whole genome shotgun (WGS) entry which is preliminary data.</text>
</comment>
<dbReference type="InterPro" id="IPR043128">
    <property type="entry name" value="Rev_trsase/Diguanyl_cyclase"/>
</dbReference>
<dbReference type="Pfam" id="PF00990">
    <property type="entry name" value="GGDEF"/>
    <property type="match status" value="1"/>
</dbReference>
<evidence type="ECO:0000256" key="4">
    <source>
        <dbReference type="SAM" id="Phobius"/>
    </source>
</evidence>
<comment type="cofactor">
    <cofactor evidence="1">
        <name>Mg(2+)</name>
        <dbReference type="ChEBI" id="CHEBI:18420"/>
    </cofactor>
</comment>
<evidence type="ECO:0000313" key="7">
    <source>
        <dbReference type="EMBL" id="TDP38184.1"/>
    </source>
</evidence>
<dbReference type="NCBIfam" id="TIGR00254">
    <property type="entry name" value="GGDEF"/>
    <property type="match status" value="1"/>
</dbReference>
<dbReference type="CDD" id="cd01949">
    <property type="entry name" value="GGDEF"/>
    <property type="match status" value="1"/>
</dbReference>
<dbReference type="GO" id="GO:0052621">
    <property type="term" value="F:diguanylate cyclase activity"/>
    <property type="evidence" value="ECO:0007669"/>
    <property type="project" value="UniProtKB-EC"/>
</dbReference>
<dbReference type="GO" id="GO:1902201">
    <property type="term" value="P:negative regulation of bacterial-type flagellum-dependent cell motility"/>
    <property type="evidence" value="ECO:0007669"/>
    <property type="project" value="TreeGrafter"/>
</dbReference>
<dbReference type="FunFam" id="3.30.70.270:FF:000001">
    <property type="entry name" value="Diguanylate cyclase domain protein"/>
    <property type="match status" value="1"/>
</dbReference>
<dbReference type="PANTHER" id="PTHR45138:SF9">
    <property type="entry name" value="DIGUANYLATE CYCLASE DGCM-RELATED"/>
    <property type="match status" value="1"/>
</dbReference>
<keyword evidence="4" id="KW-0812">Transmembrane</keyword>
<comment type="catalytic activity">
    <reaction evidence="3">
        <text>2 GTP = 3',3'-c-di-GMP + 2 diphosphate</text>
        <dbReference type="Rhea" id="RHEA:24898"/>
        <dbReference type="ChEBI" id="CHEBI:33019"/>
        <dbReference type="ChEBI" id="CHEBI:37565"/>
        <dbReference type="ChEBI" id="CHEBI:58805"/>
        <dbReference type="EC" id="2.7.7.65"/>
    </reaction>
</comment>
<dbReference type="EMBL" id="SNXI01000005">
    <property type="protein sequence ID" value="TDP38184.1"/>
    <property type="molecule type" value="Genomic_DNA"/>
</dbReference>
<sequence length="967" mass="107702">MRQVFFFFTVLSIVLAVTSSPRVHAQSDAQYNLPDLADSNSLQHYVRQVWTTREGLPHNSVNAMVQDQSGYLWLGTWQGPTRFNGRDFEIFDDVRVTGLPDIGIYTVALNRCNGSLYVGGARGGISRYDEGSWRELEPAPPFINQLSIDDQCNLWVASSEQGLLFYENDERSVAFTTEHGLPSNAVYQSVVDANDNLWVATNKGLAVKTANSTQFTVIDSVPGNLIRELHLGPDDKLLVGTEQGLYRQQSDNDFVPFIPELKASISTIHHSPDGYLWIGTYRQGVWRYDGRRLDSLNVENGLPNNHVLDIQNDHEGSIWVSTHGGLVQFRDALFNTYSKAHGLAGNYVRAVYQWQGALYVGTSNGVSRIDAEGVHTVGPATDIPNQSVLSLAEYQGNLVIGTYTGGAYVWNGNTIVEHWHSENILPDNEVRQIAVHPDIGIVMGGPGGLTHIHNDNISYVTQVDGLKNNYTTALSFDHQGQLWAGSVSGVVKIALQNNGDHFSYQIEPVDLSTLNDAELVFQIQEYQGYLWFASDRGLIIYNADDDSWRIFNRDTGLPFDNYLSVAFDGAANLWLGTNRGALLIPHDAFTATLSNPQKPLIYHRYTEVDGMSNSQVNSGGPALFRTSDGNLWFATATGVSVIDPGSISKLAATPPPTVIATVTADGETLSYGERVAADTQRLAFDYAGLGYLMSEQIRYQVRLVGFDQDWVNKGRFTTAEYTALPADDYLFQVRAAYPGGEWSKPATFAFSQSEHFWQRPMTWLLLGLGTLLLAGFIVRARLRYLDRSRQRLEAMVKEKTTELEAIARQDPLTGLGNRRAFDERLKLEVKRSARSGGLLSLAIIDVDYFKQVNDEFLHTIGDQVLIELARRLRRILRDIDYAARWGGEEFAVLLPDTGLEQAYDAAERIRLAIERHDFSHLIGDKQLTVSIGVASNQHYPDHSSLLVAADKALYEAKNKGRNRTEKK</sequence>
<evidence type="ECO:0000256" key="2">
    <source>
        <dbReference type="ARBA" id="ARBA00012528"/>
    </source>
</evidence>
<keyword evidence="8" id="KW-1185">Reference proteome</keyword>
<keyword evidence="4" id="KW-0472">Membrane</keyword>
<dbReference type="Gene3D" id="3.30.70.270">
    <property type="match status" value="1"/>
</dbReference>
<reference evidence="7 8" key="1">
    <citation type="submission" date="2019-03" db="EMBL/GenBank/DDBJ databases">
        <title>Freshwater and sediment microbial communities from various areas in North America, analyzing microbe dynamics in response to fracking.</title>
        <authorList>
            <person name="Lamendella R."/>
        </authorList>
    </citation>
    <scope>NUCLEOTIDE SEQUENCE [LARGE SCALE GENOMIC DNA]</scope>
    <source>
        <strain evidence="7 8">18_TX</strain>
    </source>
</reference>
<dbReference type="Pfam" id="PF07494">
    <property type="entry name" value="Reg_prop"/>
    <property type="match status" value="3"/>
</dbReference>
<dbReference type="Gene3D" id="2.60.40.10">
    <property type="entry name" value="Immunoglobulins"/>
    <property type="match status" value="1"/>
</dbReference>
<feature type="chain" id="PRO_5020655158" description="diguanylate cyclase" evidence="5">
    <location>
        <begin position="26"/>
        <end position="967"/>
    </location>
</feature>
<dbReference type="RefSeq" id="WP_133539233.1">
    <property type="nucleotide sequence ID" value="NZ_SNXI01000005.1"/>
</dbReference>
<keyword evidence="4" id="KW-1133">Transmembrane helix</keyword>
<evidence type="ECO:0000259" key="6">
    <source>
        <dbReference type="PROSITE" id="PS50887"/>
    </source>
</evidence>
<dbReference type="GO" id="GO:0005886">
    <property type="term" value="C:plasma membrane"/>
    <property type="evidence" value="ECO:0007669"/>
    <property type="project" value="TreeGrafter"/>
</dbReference>
<dbReference type="InterPro" id="IPR029787">
    <property type="entry name" value="Nucleotide_cyclase"/>
</dbReference>
<evidence type="ECO:0000256" key="5">
    <source>
        <dbReference type="SAM" id="SignalP"/>
    </source>
</evidence>
<dbReference type="PROSITE" id="PS50887">
    <property type="entry name" value="GGDEF"/>
    <property type="match status" value="1"/>
</dbReference>
<evidence type="ECO:0000256" key="3">
    <source>
        <dbReference type="ARBA" id="ARBA00034247"/>
    </source>
</evidence>
<dbReference type="PANTHER" id="PTHR45138">
    <property type="entry name" value="REGULATORY COMPONENTS OF SENSORY TRANSDUCTION SYSTEM"/>
    <property type="match status" value="1"/>
</dbReference>
<protein>
    <recommendedName>
        <fullName evidence="2">diguanylate cyclase</fullName>
        <ecNumber evidence="2">2.7.7.65</ecNumber>
    </recommendedName>
</protein>
<dbReference type="InterPro" id="IPR000160">
    <property type="entry name" value="GGDEF_dom"/>
</dbReference>
<dbReference type="GO" id="GO:0043709">
    <property type="term" value="P:cell adhesion involved in single-species biofilm formation"/>
    <property type="evidence" value="ECO:0007669"/>
    <property type="project" value="TreeGrafter"/>
</dbReference>
<organism evidence="7 8">
    <name type="scientific">Idiomarina aquatica</name>
    <dbReference type="NCBI Taxonomy" id="1327752"/>
    <lineage>
        <taxon>Bacteria</taxon>
        <taxon>Pseudomonadati</taxon>
        <taxon>Pseudomonadota</taxon>
        <taxon>Gammaproteobacteria</taxon>
        <taxon>Alteromonadales</taxon>
        <taxon>Idiomarinaceae</taxon>
        <taxon>Idiomarina</taxon>
    </lineage>
</organism>
<dbReference type="AlphaFoldDB" id="A0A4R6PIJ3"/>
<proteinExistence type="predicted"/>
<evidence type="ECO:0000256" key="1">
    <source>
        <dbReference type="ARBA" id="ARBA00001946"/>
    </source>
</evidence>
<dbReference type="InterPro" id="IPR013783">
    <property type="entry name" value="Ig-like_fold"/>
</dbReference>
<dbReference type="OrthoDB" id="9772100at2"/>
<name>A0A4R6PIJ3_9GAMM</name>
<dbReference type="InterPro" id="IPR015943">
    <property type="entry name" value="WD40/YVTN_repeat-like_dom_sf"/>
</dbReference>
<dbReference type="InterPro" id="IPR011110">
    <property type="entry name" value="Reg_prop"/>
</dbReference>
<dbReference type="Gene3D" id="2.130.10.10">
    <property type="entry name" value="YVTN repeat-like/Quinoprotein amine dehydrogenase"/>
    <property type="match status" value="2"/>
</dbReference>
<dbReference type="SUPFAM" id="SSF63829">
    <property type="entry name" value="Calcium-dependent phosphotriesterase"/>
    <property type="match status" value="3"/>
</dbReference>
<gene>
    <name evidence="7" type="ORF">DEU29_10536</name>
</gene>
<dbReference type="SUPFAM" id="SSF55073">
    <property type="entry name" value="Nucleotide cyclase"/>
    <property type="match status" value="1"/>
</dbReference>
<dbReference type="Proteomes" id="UP000295531">
    <property type="component" value="Unassembled WGS sequence"/>
</dbReference>
<evidence type="ECO:0000313" key="8">
    <source>
        <dbReference type="Proteomes" id="UP000295531"/>
    </source>
</evidence>
<feature type="transmembrane region" description="Helical" evidence="4">
    <location>
        <begin position="761"/>
        <end position="782"/>
    </location>
</feature>
<dbReference type="SMART" id="SM00267">
    <property type="entry name" value="GGDEF"/>
    <property type="match status" value="1"/>
</dbReference>
<feature type="signal peptide" evidence="5">
    <location>
        <begin position="1"/>
        <end position="25"/>
    </location>
</feature>
<dbReference type="InterPro" id="IPR011123">
    <property type="entry name" value="Y_Y_Y"/>
</dbReference>
<accession>A0A4R6PIJ3</accession>
<keyword evidence="5" id="KW-0732">Signal</keyword>
<dbReference type="InterPro" id="IPR050469">
    <property type="entry name" value="Diguanylate_Cyclase"/>
</dbReference>
<dbReference type="EC" id="2.7.7.65" evidence="2"/>
<dbReference type="Pfam" id="PF07495">
    <property type="entry name" value="Y_Y_Y"/>
    <property type="match status" value="1"/>
</dbReference>
<feature type="domain" description="GGDEF" evidence="6">
    <location>
        <begin position="837"/>
        <end position="967"/>
    </location>
</feature>